<dbReference type="RefSeq" id="WP_229329157.1">
    <property type="nucleotide sequence ID" value="NZ_AP025183.1"/>
</dbReference>
<reference evidence="1 2" key="2">
    <citation type="journal article" date="2022" name="Microorganisms">
        <title>Complete Genome Sequences of Two Flavobacterium ammonificans Strains and a Flavobacterium ammoniigenes Strain of Ammonifying Bacterioplankton Isolated from Surface River Water.</title>
        <authorList>
            <person name="Suda W."/>
            <person name="Ogata Y."/>
            <person name="Shindo C."/>
            <person name="Watanabe K."/>
        </authorList>
    </citation>
    <scope>NUCLEOTIDE SEQUENCE [LARGE SCALE GENOMIC DNA]</scope>
    <source>
        <strain evidence="1 2">GENT11</strain>
    </source>
</reference>
<evidence type="ECO:0000313" key="2">
    <source>
        <dbReference type="Proteomes" id="UP001319865"/>
    </source>
</evidence>
<sequence>MKNNILYFILFLLFSTYSIGQQFQIGDRVNPKSKQFKLLDYSPSMKVHTYLYVDKIKEKYLFDRRVGEILICLKNGVVVTTIYNLKLNTDEHRIANSTLKKVNKAVGKELSLVPHNSYAITKGNNFVSLKICNTPLTFDQPRLVYLTTIKYSILMP</sequence>
<accession>A0ABN6KV90</accession>
<organism evidence="1 2">
    <name type="scientific">Flavobacterium ammonificans</name>
    <dbReference type="NCBI Taxonomy" id="1751056"/>
    <lineage>
        <taxon>Bacteria</taxon>
        <taxon>Pseudomonadati</taxon>
        <taxon>Bacteroidota</taxon>
        <taxon>Flavobacteriia</taxon>
        <taxon>Flavobacteriales</taxon>
        <taxon>Flavobacteriaceae</taxon>
        <taxon>Flavobacterium</taxon>
    </lineage>
</organism>
<dbReference type="EMBL" id="AP025183">
    <property type="protein sequence ID" value="BDB53084.1"/>
    <property type="molecule type" value="Genomic_DNA"/>
</dbReference>
<proteinExistence type="predicted"/>
<keyword evidence="2" id="KW-1185">Reference proteome</keyword>
<evidence type="ECO:0000313" key="1">
    <source>
        <dbReference type="EMBL" id="BDB53084.1"/>
    </source>
</evidence>
<reference evidence="1 2" key="1">
    <citation type="journal article" date="2022" name="Int. J. Syst. Evol. Microbiol.">
        <title>Flavobacterium ammonificans sp. nov. and Flavobacterium ammoniigenes sp. nov., ammonifying bacteria isolated from surface river water.</title>
        <authorList>
            <person name="Watanabe K."/>
            <person name="Kitamura T."/>
            <person name="Ogata Y."/>
            <person name="Shindo C."/>
            <person name="Suda W."/>
        </authorList>
    </citation>
    <scope>NUCLEOTIDE SEQUENCE [LARGE SCALE GENOMIC DNA]</scope>
    <source>
        <strain evidence="1 2">GENT11</strain>
    </source>
</reference>
<name>A0ABN6KV90_9FLAO</name>
<gene>
    <name evidence="1" type="ORF">GENT11_13960</name>
</gene>
<dbReference type="Proteomes" id="UP001319865">
    <property type="component" value="Chromosome"/>
</dbReference>
<protein>
    <submittedName>
        <fullName evidence="1">Uncharacterized protein</fullName>
    </submittedName>
</protein>